<accession>A0ABT4LTB7</accession>
<dbReference type="RefSeq" id="WP_269401738.1">
    <property type="nucleotide sequence ID" value="NZ_JAPWGW010000001.1"/>
</dbReference>
<organism evidence="3 4">
    <name type="scientific">Henriciella marina</name>
    <dbReference type="NCBI Taxonomy" id="453851"/>
    <lineage>
        <taxon>Bacteria</taxon>
        <taxon>Pseudomonadati</taxon>
        <taxon>Pseudomonadota</taxon>
        <taxon>Alphaproteobacteria</taxon>
        <taxon>Hyphomonadales</taxon>
        <taxon>Hyphomonadaceae</taxon>
        <taxon>Henriciella</taxon>
    </lineage>
</organism>
<dbReference type="InterPro" id="IPR013099">
    <property type="entry name" value="K_chnl_dom"/>
</dbReference>
<feature type="domain" description="Potassium channel" evidence="2">
    <location>
        <begin position="52"/>
        <end position="129"/>
    </location>
</feature>
<evidence type="ECO:0000313" key="3">
    <source>
        <dbReference type="EMBL" id="MCZ4297611.1"/>
    </source>
</evidence>
<feature type="transmembrane region" description="Helical" evidence="1">
    <location>
        <begin position="39"/>
        <end position="60"/>
    </location>
</feature>
<dbReference type="Pfam" id="PF07885">
    <property type="entry name" value="Ion_trans_2"/>
    <property type="match status" value="1"/>
</dbReference>
<dbReference type="Gene3D" id="1.10.287.70">
    <property type="match status" value="1"/>
</dbReference>
<reference evidence="3" key="1">
    <citation type="submission" date="2022-12" db="EMBL/GenBank/DDBJ databases">
        <title>Bacterial isolates from different developmental stages of Nematostella vectensis.</title>
        <authorList>
            <person name="Fraune S."/>
        </authorList>
    </citation>
    <scope>NUCLEOTIDE SEQUENCE</scope>
    <source>
        <strain evidence="3">G21632-S1</strain>
    </source>
</reference>
<protein>
    <submittedName>
        <fullName evidence="3">Ion channel</fullName>
    </submittedName>
</protein>
<gene>
    <name evidence="3" type="ORF">O4G74_06015</name>
</gene>
<keyword evidence="1" id="KW-0812">Transmembrane</keyword>
<evidence type="ECO:0000313" key="4">
    <source>
        <dbReference type="Proteomes" id="UP001083770"/>
    </source>
</evidence>
<feature type="transmembrane region" description="Helical" evidence="1">
    <location>
        <begin position="80"/>
        <end position="98"/>
    </location>
</feature>
<keyword evidence="1" id="KW-1133">Transmembrane helix</keyword>
<comment type="caution">
    <text evidence="3">The sequence shown here is derived from an EMBL/GenBank/DDBJ whole genome shotgun (WGS) entry which is preliminary data.</text>
</comment>
<sequence length="151" mass="16944">MALFTGFLLAAALGIFHHFAILFIRLFTPHLGEQKHRGILTAFLGLLTVHTIEIIAYAAAYKVMVDAGWWGSLTGDFDGSFYDLIYFSGINFATLGYAQVSTDGAIRMVAMMQALGGFMVITWSATFIYTIWQDVMDHHWRLNPDRQQSAK</sequence>
<keyword evidence="4" id="KW-1185">Reference proteome</keyword>
<proteinExistence type="predicted"/>
<evidence type="ECO:0000256" key="1">
    <source>
        <dbReference type="SAM" id="Phobius"/>
    </source>
</evidence>
<feature type="transmembrane region" description="Helical" evidence="1">
    <location>
        <begin position="6"/>
        <end position="27"/>
    </location>
</feature>
<evidence type="ECO:0000259" key="2">
    <source>
        <dbReference type="Pfam" id="PF07885"/>
    </source>
</evidence>
<feature type="transmembrane region" description="Helical" evidence="1">
    <location>
        <begin position="110"/>
        <end position="132"/>
    </location>
</feature>
<dbReference type="EMBL" id="JAPWGW010000001">
    <property type="protein sequence ID" value="MCZ4297611.1"/>
    <property type="molecule type" value="Genomic_DNA"/>
</dbReference>
<name>A0ABT4LTB7_9PROT</name>
<keyword evidence="1" id="KW-0472">Membrane</keyword>
<dbReference type="SUPFAM" id="SSF81324">
    <property type="entry name" value="Voltage-gated potassium channels"/>
    <property type="match status" value="1"/>
</dbReference>
<dbReference type="Proteomes" id="UP001083770">
    <property type="component" value="Unassembled WGS sequence"/>
</dbReference>